<reference evidence="2" key="1">
    <citation type="submission" date="2013-09" db="EMBL/GenBank/DDBJ databases">
        <title>The complete mitochondrial genome of Limnoria quadripunctata Holthuis (Isopoda: Limnoriidae).</title>
        <authorList>
            <person name="Lloyd R.E."/>
            <person name="Streeter S.D."/>
            <person name="Littlewood D.T.J."/>
            <person name="Huntley J."/>
            <person name="Himmel M.E."/>
            <person name="Cragg S.M."/>
        </authorList>
    </citation>
    <scope>NUCLEOTIDE SEQUENCE</scope>
</reference>
<sequence>MPQMAPLFWMNLFFIFNFCLSLYTIMIWAMPPKMIMKVKKQTKYTNKINLW</sequence>
<feature type="transmembrane region" description="Helical" evidence="1">
    <location>
        <begin position="6"/>
        <end position="30"/>
    </location>
</feature>
<organism evidence="2">
    <name type="scientific">Limnoria quadripunctata</name>
    <name type="common">Gribble</name>
    <dbReference type="NCBI Taxonomy" id="161573"/>
    <lineage>
        <taxon>Eukaryota</taxon>
        <taxon>Metazoa</taxon>
        <taxon>Ecdysozoa</taxon>
        <taxon>Arthropoda</taxon>
        <taxon>Crustacea</taxon>
        <taxon>Multicrustacea</taxon>
        <taxon>Malacostraca</taxon>
        <taxon>Eumalacostraca</taxon>
        <taxon>Peracarida</taxon>
        <taxon>Isopoda</taxon>
        <taxon>Limnoriidae</taxon>
        <taxon>Limnoria</taxon>
    </lineage>
</organism>
<dbReference type="EMBL" id="KF704000">
    <property type="protein sequence ID" value="AHB23389.1"/>
    <property type="molecule type" value="Genomic_DNA"/>
</dbReference>
<name>A0A023IWQ2_LIMQU</name>
<geneLocation type="mitochondrion" evidence="2"/>
<keyword evidence="1" id="KW-1133">Transmembrane helix</keyword>
<protein>
    <submittedName>
        <fullName evidence="2">ATP synthase F0 subunit 8</fullName>
    </submittedName>
</protein>
<keyword evidence="1" id="KW-0472">Membrane</keyword>
<proteinExistence type="predicted"/>
<dbReference type="AlphaFoldDB" id="A0A023IWQ2"/>
<evidence type="ECO:0000256" key="1">
    <source>
        <dbReference type="SAM" id="Phobius"/>
    </source>
</evidence>
<accession>A0A023IWQ2</accession>
<keyword evidence="2" id="KW-0496">Mitochondrion</keyword>
<gene>
    <name evidence="2" type="primary">atp8</name>
</gene>
<evidence type="ECO:0000313" key="2">
    <source>
        <dbReference type="EMBL" id="AHB23389.1"/>
    </source>
</evidence>
<keyword evidence="1" id="KW-0812">Transmembrane</keyword>